<accession>A0AA88MGG8</accession>
<dbReference type="AlphaFoldDB" id="A0AA88MGG8"/>
<protein>
    <submittedName>
        <fullName evidence="1">Uncharacterized protein</fullName>
    </submittedName>
</protein>
<evidence type="ECO:0000313" key="2">
    <source>
        <dbReference type="Proteomes" id="UP001187415"/>
    </source>
</evidence>
<reference evidence="1" key="1">
    <citation type="submission" date="2023-07" db="EMBL/GenBank/DDBJ databases">
        <title>Chromosome-level Genome Assembly of Striped Snakehead (Channa striata).</title>
        <authorList>
            <person name="Liu H."/>
        </authorList>
    </citation>
    <scope>NUCLEOTIDE SEQUENCE</scope>
    <source>
        <strain evidence="1">Gz</strain>
        <tissue evidence="1">Muscle</tissue>
    </source>
</reference>
<gene>
    <name evidence="1" type="ORF">Q5P01_014978</name>
</gene>
<sequence length="88" mass="9605">MKAVRNNRSQSDRWRLMRSSLFSPHCECARPPVAQFGSPDAFFCTASPPFLLSIHITMVCCSPSPVGISGLNTGRGSVAYGRRFLLAS</sequence>
<keyword evidence="2" id="KW-1185">Reference proteome</keyword>
<organism evidence="1 2">
    <name type="scientific">Channa striata</name>
    <name type="common">Snakehead murrel</name>
    <name type="synonym">Ophicephalus striatus</name>
    <dbReference type="NCBI Taxonomy" id="64152"/>
    <lineage>
        <taxon>Eukaryota</taxon>
        <taxon>Metazoa</taxon>
        <taxon>Chordata</taxon>
        <taxon>Craniata</taxon>
        <taxon>Vertebrata</taxon>
        <taxon>Euteleostomi</taxon>
        <taxon>Actinopterygii</taxon>
        <taxon>Neopterygii</taxon>
        <taxon>Teleostei</taxon>
        <taxon>Neoteleostei</taxon>
        <taxon>Acanthomorphata</taxon>
        <taxon>Anabantaria</taxon>
        <taxon>Anabantiformes</taxon>
        <taxon>Channoidei</taxon>
        <taxon>Channidae</taxon>
        <taxon>Channa</taxon>
    </lineage>
</organism>
<proteinExistence type="predicted"/>
<comment type="caution">
    <text evidence="1">The sequence shown here is derived from an EMBL/GenBank/DDBJ whole genome shotgun (WGS) entry which is preliminary data.</text>
</comment>
<evidence type="ECO:0000313" key="1">
    <source>
        <dbReference type="EMBL" id="KAK2837766.1"/>
    </source>
</evidence>
<dbReference type="EMBL" id="JAUPFM010000011">
    <property type="protein sequence ID" value="KAK2837766.1"/>
    <property type="molecule type" value="Genomic_DNA"/>
</dbReference>
<name>A0AA88MGG8_CHASR</name>
<dbReference type="Proteomes" id="UP001187415">
    <property type="component" value="Unassembled WGS sequence"/>
</dbReference>